<dbReference type="EMBL" id="JAPVES010000025">
    <property type="protein sequence ID" value="MCZ3371713.1"/>
    <property type="molecule type" value="Genomic_DNA"/>
</dbReference>
<evidence type="ECO:0000313" key="3">
    <source>
        <dbReference type="Proteomes" id="UP001068021"/>
    </source>
</evidence>
<gene>
    <name evidence="2" type="ORF">O3H35_03615</name>
    <name evidence="1" type="ORF">O3H54_09230</name>
</gene>
<dbReference type="RefSeq" id="WP_048082069.1">
    <property type="nucleotide sequence ID" value="NZ_JAPVER010000020.1"/>
</dbReference>
<reference evidence="2" key="1">
    <citation type="submission" date="2022-12" db="EMBL/GenBank/DDBJ databases">
        <title>Reclassification of two methanogenic archaea species isolated from the Kolyma lowland permafrost.</title>
        <authorList>
            <person name="Trubitsyn V.E."/>
            <person name="Rivkina E.M."/>
            <person name="Shcherbakova V.A."/>
        </authorList>
    </citation>
    <scope>NUCLEOTIDE SEQUENCE</scope>
    <source>
        <strain evidence="1">M2</strain>
        <strain evidence="2">MK4</strain>
    </source>
</reference>
<dbReference type="AlphaFoldDB" id="A0A9E5DNW4"/>
<accession>A0A9E5DNW4</accession>
<sequence length="99" mass="11163">MKQIPLDENAKSLIRKCEDKEVDTSTMGACQVLLEEMDRGNVVLKDEPGESYIQMAQNIKKEDVPQVLRIAFIVRDSGDIDDTDVRNAAARLIRAIEML</sequence>
<organism evidence="2">
    <name type="scientific">Methanobacterium veterum</name>
    <dbReference type="NCBI Taxonomy" id="408577"/>
    <lineage>
        <taxon>Archaea</taxon>
        <taxon>Methanobacteriati</taxon>
        <taxon>Methanobacteriota</taxon>
        <taxon>Methanomada group</taxon>
        <taxon>Methanobacteria</taxon>
        <taxon>Methanobacteriales</taxon>
        <taxon>Methanobacteriaceae</taxon>
        <taxon>Methanobacterium</taxon>
    </lineage>
</organism>
<evidence type="ECO:0000313" key="1">
    <source>
        <dbReference type="EMBL" id="MCZ3366059.1"/>
    </source>
</evidence>
<dbReference type="Proteomes" id="UP001074446">
    <property type="component" value="Unassembled WGS sequence"/>
</dbReference>
<protein>
    <submittedName>
        <fullName evidence="2">Uncharacterized protein</fullName>
    </submittedName>
</protein>
<name>A0A9E5DNW4_9EURY</name>
<proteinExistence type="predicted"/>
<evidence type="ECO:0000313" key="2">
    <source>
        <dbReference type="EMBL" id="MCZ3371713.1"/>
    </source>
</evidence>
<comment type="caution">
    <text evidence="2">The sequence shown here is derived from an EMBL/GenBank/DDBJ whole genome shotgun (WGS) entry which is preliminary data.</text>
</comment>
<dbReference type="EMBL" id="JAPVER010000020">
    <property type="protein sequence ID" value="MCZ3366059.1"/>
    <property type="molecule type" value="Genomic_DNA"/>
</dbReference>
<keyword evidence="3" id="KW-1185">Reference proteome</keyword>
<dbReference type="Proteomes" id="UP001068021">
    <property type="component" value="Unassembled WGS sequence"/>
</dbReference>